<feature type="transmembrane region" description="Helical" evidence="7">
    <location>
        <begin position="207"/>
        <end position="229"/>
    </location>
</feature>
<dbReference type="Proteomes" id="UP000492821">
    <property type="component" value="Unassembled WGS sequence"/>
</dbReference>
<accession>A0A7E4VEY9</accession>
<organism evidence="9 10">
    <name type="scientific">Panagrellus redivivus</name>
    <name type="common">Microworm</name>
    <dbReference type="NCBI Taxonomy" id="6233"/>
    <lineage>
        <taxon>Eukaryota</taxon>
        <taxon>Metazoa</taxon>
        <taxon>Ecdysozoa</taxon>
        <taxon>Nematoda</taxon>
        <taxon>Chromadorea</taxon>
        <taxon>Rhabditida</taxon>
        <taxon>Tylenchina</taxon>
        <taxon>Panagrolaimomorpha</taxon>
        <taxon>Panagrolaimoidea</taxon>
        <taxon>Panagrolaimidae</taxon>
        <taxon>Panagrellus</taxon>
    </lineage>
</organism>
<evidence type="ECO:0000256" key="1">
    <source>
        <dbReference type="ARBA" id="ARBA00004370"/>
    </source>
</evidence>
<evidence type="ECO:0000256" key="2">
    <source>
        <dbReference type="ARBA" id="ARBA00022448"/>
    </source>
</evidence>
<dbReference type="PANTHER" id="PTHR48017">
    <property type="entry name" value="OS05G0424000 PROTEIN-RELATED"/>
    <property type="match status" value="1"/>
</dbReference>
<keyword evidence="4 7" id="KW-1133">Transmembrane helix</keyword>
<feature type="transmembrane region" description="Helical" evidence="7">
    <location>
        <begin position="92"/>
        <end position="117"/>
    </location>
</feature>
<keyword evidence="3 7" id="KW-0812">Transmembrane</keyword>
<feature type="transmembrane region" description="Helical" evidence="7">
    <location>
        <begin position="250"/>
        <end position="270"/>
    </location>
</feature>
<dbReference type="WBParaSite" id="Pan_g20255.t1">
    <property type="protein sequence ID" value="Pan_g20255.t1"/>
    <property type="gene ID" value="Pan_g20255"/>
</dbReference>
<dbReference type="AlphaFoldDB" id="A0A7E4VEY9"/>
<dbReference type="Gene3D" id="1.20.1740.10">
    <property type="entry name" value="Amino acid/polyamine transporter I"/>
    <property type="match status" value="1"/>
</dbReference>
<sequence>MIPHLKLNDSSLPSSAIPSPRRPSTTSTSLSTPPPDSNAGSFWVPTNVPNAIVENGAGLSWFVTGLFIVADIAGGGIVALPTSMVRFGITLGIVNLLLMFAVCTATAVMLGHCWRILLDSWPQYKDHCRKPYPEIAFRAFGPVVRTIVSACINISQFLAAVVFLLLSSKNIQDFIKVLGGNLHFCIIVIVLAIALLPLTFLKSPQDFWGAVIIAMVTTTIAVVLLLIGISLDSGTCVAQSHFPQLTSRNYFSALGTFLFAFGGHSAFPTIQHDMKRPAEFWKSSIVAFIMIFTMYLPVCIFGYYVYGDSIRESIINSIQRAWIQQAVNVFITLHCILTLTIIFNPLNQEVEELCNVPHHFGWKRVAVRTGVMVAVVFVAESVPAFESVLDFVGGTTIMLTSIVFPALFYLKLRAFETRADIKESGGATKDAHYLDIFHYTPAWLSAIVMFIVVFGLCSGAAATYAAINNMVNFRFQTPCYVEPFIQKSADEIAAAVVTGVTNCCGRNQDISVNGMQCSAPDLNFYTH</sequence>
<feature type="transmembrane region" description="Helical" evidence="7">
    <location>
        <begin position="59"/>
        <end position="80"/>
    </location>
</feature>
<feature type="compositionally biased region" description="Low complexity" evidence="6">
    <location>
        <begin position="9"/>
        <end position="31"/>
    </location>
</feature>
<evidence type="ECO:0000259" key="8">
    <source>
        <dbReference type="Pfam" id="PF01490"/>
    </source>
</evidence>
<feature type="transmembrane region" description="Helical" evidence="7">
    <location>
        <begin position="147"/>
        <end position="166"/>
    </location>
</feature>
<keyword evidence="9" id="KW-1185">Reference proteome</keyword>
<reference evidence="9" key="1">
    <citation type="journal article" date="2013" name="Genetics">
        <title>The draft genome and transcriptome of Panagrellus redivivus are shaped by the harsh demands of a free-living lifestyle.</title>
        <authorList>
            <person name="Srinivasan J."/>
            <person name="Dillman A.R."/>
            <person name="Macchietto M.G."/>
            <person name="Heikkinen L."/>
            <person name="Lakso M."/>
            <person name="Fracchia K.M."/>
            <person name="Antoshechkin I."/>
            <person name="Mortazavi A."/>
            <person name="Wong G."/>
            <person name="Sternberg P.W."/>
        </authorList>
    </citation>
    <scope>NUCLEOTIDE SEQUENCE [LARGE SCALE GENOMIC DNA]</scope>
    <source>
        <strain evidence="9">MT8872</strain>
    </source>
</reference>
<proteinExistence type="predicted"/>
<feature type="region of interest" description="Disordered" evidence="6">
    <location>
        <begin position="1"/>
        <end position="38"/>
    </location>
</feature>
<dbReference type="FunFam" id="1.20.1740.10:FF:000052">
    <property type="entry name" value="Lysine histidine transporter-like 3"/>
    <property type="match status" value="1"/>
</dbReference>
<evidence type="ECO:0000256" key="7">
    <source>
        <dbReference type="SAM" id="Phobius"/>
    </source>
</evidence>
<dbReference type="Pfam" id="PF01490">
    <property type="entry name" value="Aa_trans"/>
    <property type="match status" value="1"/>
</dbReference>
<keyword evidence="2" id="KW-0813">Transport</keyword>
<keyword evidence="5 7" id="KW-0472">Membrane</keyword>
<name>A0A7E4VEY9_PANRE</name>
<reference evidence="10" key="2">
    <citation type="submission" date="2020-10" db="UniProtKB">
        <authorList>
            <consortium name="WormBaseParasite"/>
        </authorList>
    </citation>
    <scope>IDENTIFICATION</scope>
</reference>
<feature type="transmembrane region" description="Helical" evidence="7">
    <location>
        <begin position="327"/>
        <end position="346"/>
    </location>
</feature>
<evidence type="ECO:0000256" key="4">
    <source>
        <dbReference type="ARBA" id="ARBA00022989"/>
    </source>
</evidence>
<evidence type="ECO:0000313" key="10">
    <source>
        <dbReference type="WBParaSite" id="Pan_g20255.t1"/>
    </source>
</evidence>
<feature type="transmembrane region" description="Helical" evidence="7">
    <location>
        <begin position="391"/>
        <end position="410"/>
    </location>
</feature>
<protein>
    <submittedName>
        <fullName evidence="10">Aa_trans domain-containing protein</fullName>
    </submittedName>
</protein>
<feature type="transmembrane region" description="Helical" evidence="7">
    <location>
        <begin position="285"/>
        <end position="306"/>
    </location>
</feature>
<evidence type="ECO:0000256" key="5">
    <source>
        <dbReference type="ARBA" id="ARBA00023136"/>
    </source>
</evidence>
<feature type="domain" description="Amino acid transporter transmembrane" evidence="8">
    <location>
        <begin position="59"/>
        <end position="414"/>
    </location>
</feature>
<evidence type="ECO:0000313" key="9">
    <source>
        <dbReference type="Proteomes" id="UP000492821"/>
    </source>
</evidence>
<dbReference type="InterPro" id="IPR013057">
    <property type="entry name" value="AA_transpt_TM"/>
</dbReference>
<dbReference type="GO" id="GO:0016020">
    <property type="term" value="C:membrane"/>
    <property type="evidence" value="ECO:0007669"/>
    <property type="project" value="UniProtKB-SubCell"/>
</dbReference>
<evidence type="ECO:0000256" key="6">
    <source>
        <dbReference type="SAM" id="MobiDB-lite"/>
    </source>
</evidence>
<comment type="subcellular location">
    <subcellularLocation>
        <location evidence="1">Membrane</location>
    </subcellularLocation>
</comment>
<feature type="transmembrane region" description="Helical" evidence="7">
    <location>
        <begin position="178"/>
        <end position="201"/>
    </location>
</feature>
<evidence type="ECO:0000256" key="3">
    <source>
        <dbReference type="ARBA" id="ARBA00022692"/>
    </source>
</evidence>
<feature type="transmembrane region" description="Helical" evidence="7">
    <location>
        <begin position="442"/>
        <end position="467"/>
    </location>
</feature>